<evidence type="ECO:0000313" key="2">
    <source>
        <dbReference type="Proteomes" id="UP000017548"/>
    </source>
</evidence>
<name>A0ABP2Z8N3_9GAMM</name>
<gene>
    <name evidence="1" type="ORF">SHD_1290</name>
</gene>
<sequence>MECSIAINNQEMCKLLEVNSIELFDVAVELRSEHPQAASFLFDIISYINKSRQLSSKTIRQKLLSCSLPDSQKPSLYIDEELFEQLIDELTELANELEVKNGMAADILDNTISHLRGDGSFSVEVIKHQLISFSLSENIFQLSERYNSM</sequence>
<proteinExistence type="predicted"/>
<keyword evidence="2" id="KW-1185">Reference proteome</keyword>
<comment type="caution">
    <text evidence="1">The sequence shown here is derived from an EMBL/GenBank/DDBJ whole genome shotgun (WGS) entry which is preliminary data.</text>
</comment>
<dbReference type="RefSeq" id="WP_023266384.1">
    <property type="nucleotide sequence ID" value="NZ_AXZL01000056.1"/>
</dbReference>
<accession>A0ABP2Z8N3</accession>
<organism evidence="1 2">
    <name type="scientific">Shewanella decolorationis S12</name>
    <dbReference type="NCBI Taxonomy" id="1353536"/>
    <lineage>
        <taxon>Bacteria</taxon>
        <taxon>Pseudomonadati</taxon>
        <taxon>Pseudomonadota</taxon>
        <taxon>Gammaproteobacteria</taxon>
        <taxon>Alteromonadales</taxon>
        <taxon>Shewanellaceae</taxon>
        <taxon>Shewanella</taxon>
    </lineage>
</organism>
<reference evidence="1 2" key="1">
    <citation type="journal article" date="2013" name="Genome Announc.">
        <title>Draft Genome Sequence of Shewanella decolorationis S12, a Dye-Degrading Bacterium Isolated from a Wastewater Treatment Plant.</title>
        <authorList>
            <person name="Xu M."/>
            <person name="Fang Y."/>
            <person name="Liu J."/>
            <person name="Chen X."/>
            <person name="Sun G."/>
            <person name="Guo J."/>
            <person name="Hua Z."/>
            <person name="Tu Q."/>
            <person name="Wu L."/>
            <person name="Zhou J."/>
            <person name="Liu X."/>
        </authorList>
    </citation>
    <scope>NUCLEOTIDE SEQUENCE [LARGE SCALE GENOMIC DNA]</scope>
    <source>
        <strain evidence="1 2">S12</strain>
    </source>
</reference>
<dbReference type="Proteomes" id="UP000017548">
    <property type="component" value="Unassembled WGS sequence"/>
</dbReference>
<dbReference type="EMBL" id="AXZL01000056">
    <property type="protein sequence ID" value="ESE42068.1"/>
    <property type="molecule type" value="Genomic_DNA"/>
</dbReference>
<evidence type="ECO:0000313" key="1">
    <source>
        <dbReference type="EMBL" id="ESE42068.1"/>
    </source>
</evidence>
<protein>
    <submittedName>
        <fullName evidence="1">Uncharacterized protein</fullName>
    </submittedName>
</protein>